<proteinExistence type="predicted"/>
<dbReference type="Proteomes" id="UP000737420">
    <property type="component" value="Unassembled WGS sequence"/>
</dbReference>
<name>A0ABD0B8F4_AERCA</name>
<protein>
    <submittedName>
        <fullName evidence="1">Uncharacterized protein</fullName>
    </submittedName>
</protein>
<reference evidence="1 2" key="1">
    <citation type="submission" date="2021-07" db="EMBL/GenBank/DDBJ databases">
        <title>Draft genome sequence of carbapenem-resistant Aeromonas spp. in Japan.</title>
        <authorList>
            <person name="Maehana S."/>
            <person name="Suzuki M."/>
            <person name="Kitasato H."/>
        </authorList>
    </citation>
    <scope>NUCLEOTIDE SEQUENCE [LARGE SCALE GENOMIC DNA]</scope>
    <source>
        <strain evidence="1 2">KAM382</strain>
    </source>
</reference>
<dbReference type="AlphaFoldDB" id="A0ABD0B8F4"/>
<sequence length="71" mass="8263">MNEVQRDSEEWFHMWNVLASNSINSGESECIHPESGEVWQYMGTKNGIHSFRHRHHPATGKVEYAHIQARS</sequence>
<organism evidence="1 2">
    <name type="scientific">Aeromonas caviae</name>
    <name type="common">Aeromonas punctata</name>
    <dbReference type="NCBI Taxonomy" id="648"/>
    <lineage>
        <taxon>Bacteria</taxon>
        <taxon>Pseudomonadati</taxon>
        <taxon>Pseudomonadota</taxon>
        <taxon>Gammaproteobacteria</taxon>
        <taxon>Aeromonadales</taxon>
        <taxon>Aeromonadaceae</taxon>
        <taxon>Aeromonas</taxon>
    </lineage>
</organism>
<evidence type="ECO:0000313" key="2">
    <source>
        <dbReference type="Proteomes" id="UP000737420"/>
    </source>
</evidence>
<evidence type="ECO:0000313" key="1">
    <source>
        <dbReference type="EMBL" id="GJB92323.1"/>
    </source>
</evidence>
<dbReference type="EMBL" id="BPOP01000022">
    <property type="protein sequence ID" value="GJB92323.1"/>
    <property type="molecule type" value="Genomic_DNA"/>
</dbReference>
<dbReference type="RefSeq" id="WP_190284482.1">
    <property type="nucleotide sequence ID" value="NZ_AP024404.1"/>
</dbReference>
<accession>A0ABD0B8F4</accession>
<gene>
    <name evidence="1" type="ORF">KAM382_23840</name>
</gene>
<comment type="caution">
    <text evidence="1">The sequence shown here is derived from an EMBL/GenBank/DDBJ whole genome shotgun (WGS) entry which is preliminary data.</text>
</comment>